<feature type="non-terminal residue" evidence="1">
    <location>
        <position position="1"/>
    </location>
</feature>
<dbReference type="EMBL" id="UOGL01000065">
    <property type="protein sequence ID" value="VAX36589.1"/>
    <property type="molecule type" value="Genomic_DNA"/>
</dbReference>
<organism evidence="1">
    <name type="scientific">hydrothermal vent metagenome</name>
    <dbReference type="NCBI Taxonomy" id="652676"/>
    <lineage>
        <taxon>unclassified sequences</taxon>
        <taxon>metagenomes</taxon>
        <taxon>ecological metagenomes</taxon>
    </lineage>
</organism>
<accession>A0A3B1D352</accession>
<reference evidence="1" key="1">
    <citation type="submission" date="2018-06" db="EMBL/GenBank/DDBJ databases">
        <authorList>
            <person name="Zhirakovskaya E."/>
        </authorList>
    </citation>
    <scope>NUCLEOTIDE SEQUENCE</scope>
</reference>
<protein>
    <submittedName>
        <fullName evidence="1">Uncharacterized protein</fullName>
    </submittedName>
</protein>
<evidence type="ECO:0000313" key="1">
    <source>
        <dbReference type="EMBL" id="VAX36589.1"/>
    </source>
</evidence>
<name>A0A3B1D352_9ZZZZ</name>
<gene>
    <name evidence="1" type="ORF">MNBD_PLANCTO02-2586</name>
</gene>
<proteinExistence type="predicted"/>
<sequence length="52" mass="6124">RLLQTFLTIPTSSNIPYHTMSLISSTKKEKIDQLVISIYKTEKPDQQKEFPW</sequence>
<dbReference type="AlphaFoldDB" id="A0A3B1D352"/>